<sequence>MSSRKTILIDEFYISDESTFTLHGHRKSSLDEGTTEKFNVWGGIIGENIIGPFFIDGNLNGETYLALLQNNVVQLKETHSFQETHTKNEINHIGKFISCVGRQPDCHQDLSEASRAAGNRPRRGRVVRGGVCIP</sequence>
<keyword evidence="2" id="KW-1185">Reference proteome</keyword>
<dbReference type="EMBL" id="JAPWTK010000080">
    <property type="protein sequence ID" value="KAJ8951674.1"/>
    <property type="molecule type" value="Genomic_DNA"/>
</dbReference>
<gene>
    <name evidence="1" type="ORF">NQ318_012215</name>
</gene>
<accession>A0AAV8YM66</accession>
<reference evidence="1" key="1">
    <citation type="journal article" date="2023" name="Insect Mol. Biol.">
        <title>Genome sequencing provides insights into the evolution of gene families encoding plant cell wall-degrading enzymes in longhorned beetles.</title>
        <authorList>
            <person name="Shin N.R."/>
            <person name="Okamura Y."/>
            <person name="Kirsch R."/>
            <person name="Pauchet Y."/>
        </authorList>
    </citation>
    <scope>NUCLEOTIDE SEQUENCE</scope>
    <source>
        <strain evidence="1">AMC_N1</strain>
    </source>
</reference>
<evidence type="ECO:0000313" key="1">
    <source>
        <dbReference type="EMBL" id="KAJ8951674.1"/>
    </source>
</evidence>
<dbReference type="Proteomes" id="UP001162162">
    <property type="component" value="Unassembled WGS sequence"/>
</dbReference>
<dbReference type="Gene3D" id="3.30.420.10">
    <property type="entry name" value="Ribonuclease H-like superfamily/Ribonuclease H"/>
    <property type="match status" value="1"/>
</dbReference>
<dbReference type="AlphaFoldDB" id="A0AAV8YM66"/>
<protein>
    <submittedName>
        <fullName evidence="1">Uncharacterized protein</fullName>
    </submittedName>
</protein>
<dbReference type="InterPro" id="IPR036397">
    <property type="entry name" value="RNaseH_sf"/>
</dbReference>
<organism evidence="1 2">
    <name type="scientific">Aromia moschata</name>
    <dbReference type="NCBI Taxonomy" id="1265417"/>
    <lineage>
        <taxon>Eukaryota</taxon>
        <taxon>Metazoa</taxon>
        <taxon>Ecdysozoa</taxon>
        <taxon>Arthropoda</taxon>
        <taxon>Hexapoda</taxon>
        <taxon>Insecta</taxon>
        <taxon>Pterygota</taxon>
        <taxon>Neoptera</taxon>
        <taxon>Endopterygota</taxon>
        <taxon>Coleoptera</taxon>
        <taxon>Polyphaga</taxon>
        <taxon>Cucujiformia</taxon>
        <taxon>Chrysomeloidea</taxon>
        <taxon>Cerambycidae</taxon>
        <taxon>Cerambycinae</taxon>
        <taxon>Callichromatini</taxon>
        <taxon>Aromia</taxon>
    </lineage>
</organism>
<evidence type="ECO:0000313" key="2">
    <source>
        <dbReference type="Proteomes" id="UP001162162"/>
    </source>
</evidence>
<dbReference type="GO" id="GO:0003676">
    <property type="term" value="F:nucleic acid binding"/>
    <property type="evidence" value="ECO:0007669"/>
    <property type="project" value="InterPro"/>
</dbReference>
<proteinExistence type="predicted"/>
<name>A0AAV8YM66_9CUCU</name>
<comment type="caution">
    <text evidence="1">The sequence shown here is derived from an EMBL/GenBank/DDBJ whole genome shotgun (WGS) entry which is preliminary data.</text>
</comment>